<dbReference type="KEGG" id="pco:PHACADRAFT_266425"/>
<evidence type="ECO:0000313" key="3">
    <source>
        <dbReference type="Proteomes" id="UP000008370"/>
    </source>
</evidence>
<organism evidence="2 3">
    <name type="scientific">Phanerochaete carnosa (strain HHB-10118-sp)</name>
    <name type="common">White-rot fungus</name>
    <name type="synonym">Peniophora carnosa</name>
    <dbReference type="NCBI Taxonomy" id="650164"/>
    <lineage>
        <taxon>Eukaryota</taxon>
        <taxon>Fungi</taxon>
        <taxon>Dikarya</taxon>
        <taxon>Basidiomycota</taxon>
        <taxon>Agaricomycotina</taxon>
        <taxon>Agaricomycetes</taxon>
        <taxon>Polyporales</taxon>
        <taxon>Phanerochaetaceae</taxon>
        <taxon>Phanerochaete</taxon>
    </lineage>
</organism>
<keyword evidence="3" id="KW-1185">Reference proteome</keyword>
<dbReference type="Proteomes" id="UP000008370">
    <property type="component" value="Unassembled WGS sequence"/>
</dbReference>
<feature type="region of interest" description="Disordered" evidence="1">
    <location>
        <begin position="1"/>
        <end position="54"/>
    </location>
</feature>
<evidence type="ECO:0000313" key="2">
    <source>
        <dbReference type="EMBL" id="EKM48312.1"/>
    </source>
</evidence>
<gene>
    <name evidence="2" type="ORF">PHACADRAFT_266425</name>
</gene>
<dbReference type="HOGENOM" id="CLU_3056091_0_0_1"/>
<accession>K5WDU9</accession>
<sequence length="54" mass="5650">MSSRSIGPVSTSRWIMGESRSVGSHRKTSDVTRGSAMALSAASSNGVDRVSVRP</sequence>
<name>K5WDU9_PHACS</name>
<dbReference type="EMBL" id="JH931193">
    <property type="protein sequence ID" value="EKM48312.1"/>
    <property type="molecule type" value="Genomic_DNA"/>
</dbReference>
<reference evidence="2 3" key="1">
    <citation type="journal article" date="2012" name="BMC Genomics">
        <title>Comparative genomics of the white-rot fungi, Phanerochaete carnosa and P. chrysosporium, to elucidate the genetic basis of the distinct wood types they colonize.</title>
        <authorList>
            <person name="Suzuki H."/>
            <person name="MacDonald J."/>
            <person name="Syed K."/>
            <person name="Salamov A."/>
            <person name="Hori C."/>
            <person name="Aerts A."/>
            <person name="Henrissat B."/>
            <person name="Wiebenga A."/>
            <person name="vanKuyk P.A."/>
            <person name="Barry K."/>
            <person name="Lindquist E."/>
            <person name="LaButti K."/>
            <person name="Lapidus A."/>
            <person name="Lucas S."/>
            <person name="Coutinho P."/>
            <person name="Gong Y."/>
            <person name="Samejima M."/>
            <person name="Mahadevan R."/>
            <person name="Abou-Zaid M."/>
            <person name="de Vries R.P."/>
            <person name="Igarashi K."/>
            <person name="Yadav J.S."/>
            <person name="Grigoriev I.V."/>
            <person name="Master E.R."/>
        </authorList>
    </citation>
    <scope>NUCLEOTIDE SEQUENCE [LARGE SCALE GENOMIC DNA]</scope>
    <source>
        <strain evidence="2 3">HHB-10118-sp</strain>
    </source>
</reference>
<feature type="compositionally biased region" description="Polar residues" evidence="1">
    <location>
        <begin position="1"/>
        <end position="13"/>
    </location>
</feature>
<protein>
    <submittedName>
        <fullName evidence="2">Uncharacterized protein</fullName>
    </submittedName>
</protein>
<dbReference type="RefSeq" id="XP_007403136.1">
    <property type="nucleotide sequence ID" value="XM_007403074.1"/>
</dbReference>
<evidence type="ECO:0000256" key="1">
    <source>
        <dbReference type="SAM" id="MobiDB-lite"/>
    </source>
</evidence>
<proteinExistence type="predicted"/>
<dbReference type="AlphaFoldDB" id="K5WDU9"/>
<dbReference type="InParanoid" id="K5WDU9"/>
<dbReference type="GeneID" id="18919410"/>